<evidence type="ECO:0000313" key="2">
    <source>
        <dbReference type="EMBL" id="AHI28216.1"/>
    </source>
</evidence>
<dbReference type="Gene3D" id="3.40.50.10420">
    <property type="entry name" value="NagB/RpiA/CoA transferase-like"/>
    <property type="match status" value="1"/>
</dbReference>
<dbReference type="HOGENOM" id="CLU_090664_1_2_6"/>
<dbReference type="PANTHER" id="PTHR43682">
    <property type="entry name" value="LACTATE UTILIZATION PROTEIN C"/>
    <property type="match status" value="1"/>
</dbReference>
<feature type="domain" description="LUD" evidence="1">
    <location>
        <begin position="42"/>
        <end position="219"/>
    </location>
</feature>
<reference evidence="2 3" key="1">
    <citation type="journal article" date="2014" name="Genome Announc.">
        <title>Draft Genome Sequences of Marinobacter similis A3d10T and Marinobacter salarius R9SW1T.</title>
        <authorList>
            <person name="Ivanova E.P."/>
            <person name="Ng H.J."/>
            <person name="Webb H.K."/>
            <person name="Feng G."/>
            <person name="Oshima K."/>
            <person name="Hattori M."/>
            <person name="Ohkuma M."/>
            <person name="Sergeev A.F."/>
            <person name="Mikhailov V.V."/>
            <person name="Crawford R.J."/>
            <person name="Sawabe T."/>
        </authorList>
    </citation>
    <scope>NUCLEOTIDE SEQUENCE [LARGE SCALE GENOMIC DNA]</scope>
    <source>
        <strain evidence="2 3">A3d10</strain>
    </source>
</reference>
<name>W5YGL1_9GAMM</name>
<dbReference type="AlphaFoldDB" id="W5YGL1"/>
<dbReference type="PANTHER" id="PTHR43682:SF1">
    <property type="entry name" value="LACTATE UTILIZATION PROTEIN C"/>
    <property type="match status" value="1"/>
</dbReference>
<evidence type="ECO:0000313" key="3">
    <source>
        <dbReference type="Proteomes" id="UP000061489"/>
    </source>
</evidence>
<accession>W5YGL1</accession>
<sequence length="220" mass="24480">MSSRDTILQRLRNRSGGGELTAPECDFSVLKRPDWSTAERIALFEKMIESVHGEVHHCTEDSWVDRLAEILGARGARNLLIPKEHEIGMKLRSATLEREDLPHLLIYDEPIESWQTVLFNDVDASITSTRGGIAETGSLILWPNSDEPRLMSLVAPIHVAVLFASELYTTFHEAMQAQNWKAGMPTNALLISGPSKTADIEQTLAYGVHGPKELIVLVIE</sequence>
<evidence type="ECO:0000259" key="1">
    <source>
        <dbReference type="Pfam" id="PF02589"/>
    </source>
</evidence>
<dbReference type="OrthoDB" id="9794157at2"/>
<keyword evidence="3" id="KW-1185">Reference proteome</keyword>
<dbReference type="RefSeq" id="WP_041339385.1">
    <property type="nucleotide sequence ID" value="NZ_CP007151.1"/>
</dbReference>
<dbReference type="Proteomes" id="UP000061489">
    <property type="component" value="Chromosome"/>
</dbReference>
<dbReference type="SUPFAM" id="SSF100950">
    <property type="entry name" value="NagB/RpiA/CoA transferase-like"/>
    <property type="match status" value="1"/>
</dbReference>
<dbReference type="EMBL" id="CP007151">
    <property type="protein sequence ID" value="AHI28216.1"/>
    <property type="molecule type" value="Genomic_DNA"/>
</dbReference>
<dbReference type="InterPro" id="IPR024185">
    <property type="entry name" value="FTHF_cligase-like_sf"/>
</dbReference>
<organism evidence="2 3">
    <name type="scientific">Marinobacter similis</name>
    <dbReference type="NCBI Taxonomy" id="1420916"/>
    <lineage>
        <taxon>Bacteria</taxon>
        <taxon>Pseudomonadati</taxon>
        <taxon>Pseudomonadota</taxon>
        <taxon>Gammaproteobacteria</taxon>
        <taxon>Pseudomonadales</taxon>
        <taxon>Marinobacteraceae</taxon>
        <taxon>Marinobacter</taxon>
    </lineage>
</organism>
<proteinExistence type="predicted"/>
<dbReference type="InterPro" id="IPR037171">
    <property type="entry name" value="NagB/RpiA_transferase-like"/>
</dbReference>
<dbReference type="Pfam" id="PF02589">
    <property type="entry name" value="LUD_dom"/>
    <property type="match status" value="1"/>
</dbReference>
<gene>
    <name evidence="2" type="ORF">AU14_05085</name>
</gene>
<protein>
    <recommendedName>
        <fullName evidence="1">LUD domain-containing protein</fullName>
    </recommendedName>
</protein>
<dbReference type="STRING" id="1420916.AU14_05085"/>
<dbReference type="KEGG" id="msx:AU14_05085"/>
<dbReference type="InterPro" id="IPR003741">
    <property type="entry name" value="LUD_dom"/>
</dbReference>